<dbReference type="Proteomes" id="UP000065151">
    <property type="component" value="Chromosome"/>
</dbReference>
<dbReference type="AlphaFoldDB" id="A0A0U3Q8C5"/>
<proteinExistence type="predicted"/>
<organism evidence="1">
    <name type="scientific">Pseudarthrobacter sulfonivorans</name>
    <dbReference type="NCBI Taxonomy" id="121292"/>
    <lineage>
        <taxon>Bacteria</taxon>
        <taxon>Bacillati</taxon>
        <taxon>Actinomycetota</taxon>
        <taxon>Actinomycetes</taxon>
        <taxon>Micrococcales</taxon>
        <taxon>Micrococcaceae</taxon>
        <taxon>Pseudarthrobacter</taxon>
    </lineage>
</organism>
<accession>A0A0U3Q8C5</accession>
<evidence type="ECO:0000313" key="1">
    <source>
        <dbReference type="EMBL" id="ALV41466.1"/>
    </source>
</evidence>
<dbReference type="STRING" id="121292.AU252_10145"/>
<dbReference type="RefSeq" id="WP_058930608.1">
    <property type="nucleotide sequence ID" value="NZ_CP013747.1"/>
</dbReference>
<reference evidence="1 2" key="1">
    <citation type="submission" date="2015-12" db="EMBL/GenBank/DDBJ databases">
        <authorList>
            <person name="Shamseldin A."/>
            <person name="Moawad H."/>
            <person name="Abd El-Rahim W.M."/>
            <person name="Sadowsky M.J."/>
        </authorList>
    </citation>
    <scope>NUCLEOTIDE SEQUENCE [LARGE SCALE GENOMIC DNA]</scope>
    <source>
        <strain evidence="1 2">Ar51</strain>
    </source>
</reference>
<protein>
    <submittedName>
        <fullName evidence="1">Uncharacterized protein</fullName>
    </submittedName>
</protein>
<dbReference type="EMBL" id="CP013747">
    <property type="protein sequence ID" value="ALV41466.1"/>
    <property type="molecule type" value="Genomic_DNA"/>
</dbReference>
<gene>
    <name evidence="1" type="ORF">AU252_10145</name>
</gene>
<sequence length="262" mass="27868">MSNPFTVAAEETARKTGSIDAVVASLPISLANATLEPDIVALDGSKTGWPERAQEALDRGARATVVISPTSTTGPAPKTSSRILFDWAFASNPAVQKAAEAADRLVAPVTLLESRLVVPAGVDLNQVLLDQLTAIAHIVGENSLPPGSIRRLHADEYGYQMSGTLAGGAPVTVSAVVTGAEHTHLEIRLLTQDESITVFLPAPDTAIPAEVRMTTHEGELLLPTQYESAHRSTWRRAIRTLSEEAETQDFATLQRAVAVMHP</sequence>
<evidence type="ECO:0000313" key="2">
    <source>
        <dbReference type="Proteomes" id="UP000065151"/>
    </source>
</evidence>
<dbReference type="KEGG" id="psul:AU252_10145"/>
<name>A0A0U3Q8C5_9MICC</name>